<protein>
    <submittedName>
        <fullName evidence="1">Uncharacterized protein</fullName>
    </submittedName>
</protein>
<dbReference type="AlphaFoldDB" id="A0A4C2ABW3"/>
<accession>A0A4C2ABW3</accession>
<name>A0A4C2ABW3_EUMVA</name>
<keyword evidence="2" id="KW-1185">Reference proteome</keyword>
<gene>
    <name evidence="1" type="ORF">EVAR_69439_1</name>
</gene>
<evidence type="ECO:0000313" key="2">
    <source>
        <dbReference type="Proteomes" id="UP000299102"/>
    </source>
</evidence>
<organism evidence="1 2">
    <name type="scientific">Eumeta variegata</name>
    <name type="common">Bagworm moth</name>
    <name type="synonym">Eumeta japonica</name>
    <dbReference type="NCBI Taxonomy" id="151549"/>
    <lineage>
        <taxon>Eukaryota</taxon>
        <taxon>Metazoa</taxon>
        <taxon>Ecdysozoa</taxon>
        <taxon>Arthropoda</taxon>
        <taxon>Hexapoda</taxon>
        <taxon>Insecta</taxon>
        <taxon>Pterygota</taxon>
        <taxon>Neoptera</taxon>
        <taxon>Endopterygota</taxon>
        <taxon>Lepidoptera</taxon>
        <taxon>Glossata</taxon>
        <taxon>Ditrysia</taxon>
        <taxon>Tineoidea</taxon>
        <taxon>Psychidae</taxon>
        <taxon>Oiketicinae</taxon>
        <taxon>Eumeta</taxon>
    </lineage>
</organism>
<proteinExistence type="predicted"/>
<dbReference type="Proteomes" id="UP000299102">
    <property type="component" value="Unassembled WGS sequence"/>
</dbReference>
<reference evidence="1 2" key="1">
    <citation type="journal article" date="2019" name="Commun. Biol.">
        <title>The bagworm genome reveals a unique fibroin gene that provides high tensile strength.</title>
        <authorList>
            <person name="Kono N."/>
            <person name="Nakamura H."/>
            <person name="Ohtoshi R."/>
            <person name="Tomita M."/>
            <person name="Numata K."/>
            <person name="Arakawa K."/>
        </authorList>
    </citation>
    <scope>NUCLEOTIDE SEQUENCE [LARGE SCALE GENOMIC DNA]</scope>
</reference>
<sequence>MGGDDHLLPRNPLRSAWSLTEVPCERARGGGARGRRAPPRHPCPPNRDRWLKLISVYFQSGDLQLRAYLFP</sequence>
<evidence type="ECO:0000313" key="1">
    <source>
        <dbReference type="EMBL" id="GBP96357.1"/>
    </source>
</evidence>
<comment type="caution">
    <text evidence="1">The sequence shown here is derived from an EMBL/GenBank/DDBJ whole genome shotgun (WGS) entry which is preliminary data.</text>
</comment>
<dbReference type="EMBL" id="BGZK01002772">
    <property type="protein sequence ID" value="GBP96357.1"/>
    <property type="molecule type" value="Genomic_DNA"/>
</dbReference>